<dbReference type="EMBL" id="BSDP01000001">
    <property type="protein sequence ID" value="GLI27526.1"/>
    <property type="molecule type" value="Genomic_DNA"/>
</dbReference>
<dbReference type="Proteomes" id="UP001144396">
    <property type="component" value="Unassembled WGS sequence"/>
</dbReference>
<evidence type="ECO:0000313" key="1">
    <source>
        <dbReference type="EMBL" id="GLI27526.1"/>
    </source>
</evidence>
<comment type="caution">
    <text evidence="1">The sequence shown here is derived from an EMBL/GenBank/DDBJ whole genome shotgun (WGS) entry which is preliminary data.</text>
</comment>
<protein>
    <recommendedName>
        <fullName evidence="3">Abi-like protein</fullName>
    </recommendedName>
</protein>
<dbReference type="AlphaFoldDB" id="A0A9W6FPH3"/>
<keyword evidence="2" id="KW-1185">Reference proteome</keyword>
<organism evidence="1 2">
    <name type="scientific">Agromyces rhizosphaerae</name>
    <dbReference type="NCBI Taxonomy" id="88374"/>
    <lineage>
        <taxon>Bacteria</taxon>
        <taxon>Bacillati</taxon>
        <taxon>Actinomycetota</taxon>
        <taxon>Actinomycetes</taxon>
        <taxon>Micrococcales</taxon>
        <taxon>Microbacteriaceae</taxon>
        <taxon>Agromyces</taxon>
    </lineage>
</organism>
<evidence type="ECO:0008006" key="3">
    <source>
        <dbReference type="Google" id="ProtNLM"/>
    </source>
</evidence>
<reference evidence="1" key="1">
    <citation type="submission" date="2022-12" db="EMBL/GenBank/DDBJ databases">
        <title>Reference genome sequencing for broad-spectrum identification of bacterial and archaeal isolates by mass spectrometry.</title>
        <authorList>
            <person name="Sekiguchi Y."/>
            <person name="Tourlousse D.M."/>
        </authorList>
    </citation>
    <scope>NUCLEOTIDE SEQUENCE</scope>
    <source>
        <strain evidence="1">14</strain>
    </source>
</reference>
<evidence type="ECO:0000313" key="2">
    <source>
        <dbReference type="Proteomes" id="UP001144396"/>
    </source>
</evidence>
<dbReference type="RefSeq" id="WP_281884131.1">
    <property type="nucleotide sequence ID" value="NZ_BSDP01000001.1"/>
</dbReference>
<name>A0A9W6FPH3_9MICO</name>
<sequence length="249" mass="27847">MIPQLHPAEQTALVQSLAKQRLRRFRAATAGDKDAVALYLIDAELAANLHAGVRFAEVALRETIHRSLAAQYGERWFQNQRELLDATADEAFSEAEAAVGVNAPSGKIIAQVMLGTWVNLLGRGDKRSDGSRAYYVRDLWEPALKHRLSAPRRDIARLAQRVNWARNRISHCEPVVFGCPMPGLGTDGVQVRRSPALIFADVQNLLRFTTLNFAGWLDRWETTHGLCAHPLVERALDHIATDKTIQLER</sequence>
<proteinExistence type="predicted"/>
<gene>
    <name evidence="1" type="ORF">ARHIZOSPH14_17680</name>
</gene>
<accession>A0A9W6FPH3</accession>